<keyword evidence="3" id="KW-1185">Reference proteome</keyword>
<feature type="compositionally biased region" description="Polar residues" evidence="1">
    <location>
        <begin position="415"/>
        <end position="432"/>
    </location>
</feature>
<feature type="compositionally biased region" description="Low complexity" evidence="1">
    <location>
        <begin position="1249"/>
        <end position="1258"/>
    </location>
</feature>
<feature type="compositionally biased region" description="Basic and acidic residues" evidence="1">
    <location>
        <begin position="371"/>
        <end position="386"/>
    </location>
</feature>
<feature type="compositionally biased region" description="Basic and acidic residues" evidence="1">
    <location>
        <begin position="746"/>
        <end position="762"/>
    </location>
</feature>
<reference evidence="3" key="1">
    <citation type="journal article" date="2023" name="Mol. Phylogenet. Evol.">
        <title>Genome-scale phylogeny and comparative genomics of the fungal order Sordariales.</title>
        <authorList>
            <person name="Hensen N."/>
            <person name="Bonometti L."/>
            <person name="Westerberg I."/>
            <person name="Brannstrom I.O."/>
            <person name="Guillou S."/>
            <person name="Cros-Aarteil S."/>
            <person name="Calhoun S."/>
            <person name="Haridas S."/>
            <person name="Kuo A."/>
            <person name="Mondo S."/>
            <person name="Pangilinan J."/>
            <person name="Riley R."/>
            <person name="LaButti K."/>
            <person name="Andreopoulos B."/>
            <person name="Lipzen A."/>
            <person name="Chen C."/>
            <person name="Yan M."/>
            <person name="Daum C."/>
            <person name="Ng V."/>
            <person name="Clum A."/>
            <person name="Steindorff A."/>
            <person name="Ohm R.A."/>
            <person name="Martin F."/>
            <person name="Silar P."/>
            <person name="Natvig D.O."/>
            <person name="Lalanne C."/>
            <person name="Gautier V."/>
            <person name="Ament-Velasquez S.L."/>
            <person name="Kruys A."/>
            <person name="Hutchinson M.I."/>
            <person name="Powell A.J."/>
            <person name="Barry K."/>
            <person name="Miller A.N."/>
            <person name="Grigoriev I.V."/>
            <person name="Debuchy R."/>
            <person name="Gladieux P."/>
            <person name="Hiltunen Thoren M."/>
            <person name="Johannesson H."/>
        </authorList>
    </citation>
    <scope>NUCLEOTIDE SEQUENCE [LARGE SCALE GENOMIC DNA]</scope>
    <source>
        <strain evidence="3">CBS 340.73</strain>
    </source>
</reference>
<feature type="compositionally biased region" description="Low complexity" evidence="1">
    <location>
        <begin position="710"/>
        <end position="722"/>
    </location>
</feature>
<feature type="region of interest" description="Disordered" evidence="1">
    <location>
        <begin position="338"/>
        <end position="545"/>
    </location>
</feature>
<feature type="compositionally biased region" description="Polar residues" evidence="1">
    <location>
        <begin position="213"/>
        <end position="227"/>
    </location>
</feature>
<sequence length="1258" mass="136849">MDTGFGKRDLSWLQPELFRNEPIYCEAPQGSDDEVLCAGSDDEGYADPAERIRRYETQAQRFLEGKPLFLLSASLRGPFDRKSGWQNPWRSGSGKTAPAEQQQQQQQQIRPATPEICLPDQNEDPEVLYMDNDSFSRVQHWRDEVVAEVEVDNGTLHDFLAVEPPAKRQRLSPAPSPASESSLSSAPTDCASLGDQQSAQASNIADEADTSDPTEVSSRLPEINQSPFRLDMSMIEQSPVLRKTMVASQTTKPRNRRKRSRSPDLLPPDTIKLLHYAASDGQHDRTATDVTEEEQSAEEAHGGIIVAGPPDPESPTTEQELANITFLSRSDRSFRFRRKAPKAPRQRPEQIMIVAQPSASETGSDTESAEDVEHQEFTAVVSRDETTVIQEDFPVPERVDDAGKPVGTVVAVTRPSASECGSDTESLSSVESPESMAVDDVASSASEEESESAEDVEHEESIDAGETAAFVSADETTVLEDRPVPERVDDAGKPVSEVVVDVEPVEMDNGEGEPSIIEGPTLVASQSTAESETSSELSEEDEQRLHQSIEELKKQHRALQAVKEVEVDERMEMVQKTPRKLLWPRPRQEHPQDLDLPPLSSEDGTPSERSSQSTQSSELGEAEPADAEIQPVVGVAEPDLRPGNASGDAPGNGQQPAAVSTSQPEENVTDALSHATVDISDDNVESPVEVEADKASPLSVHADKTSHQKPASPIPQQSQQSPWAKPEPKLDEQTIQSEANTPNLVKRTETDLVDSAIRHSESRPPASPKAAPPTSQSPWAKDAVTVAVVPTMETGAQPALSQEDVANLSFVASQALEKAAESQSPWAKGDSQLAAPLPQPFGTPTWSFAGTANLSSPATPIAPTQQTVPYNEIIDMFASQQLQPATPATRQSLPTPDFTLSIRSGMSSSQPSTTSLPWVSPESGHLPSTQNLVAATTSNPWTRPCHPQLLRPPPRSSGSVSSRTSSKITKRTKKVKVKKRVSWGPLPCENENEKEKENRRLGSRTRGGSPPLEEIDSPCGLPAESQKFASHFAKIMMDRRRQRAGLPPLIPTPGIRHRTPRSRLLPSASQQSCGSPEVVAMAEAFLAAEQVTVTNGVGQQQKQKQKHTEDGQRGGGEEGKEEEVATELGIEEQPRNTAQAQAQAQAQLDVGFFSGVEEGKRGDDEEKRWEETAGREESPVEEEDDVAAVLDNLDDFLNCWNVDAELAQARVGDNNNNQRRRLSERRSLLRPCLVRRDDDDDDGGGLSAGGVMDVGVWD</sequence>
<feature type="compositionally biased region" description="Polar residues" evidence="1">
    <location>
        <begin position="926"/>
        <end position="941"/>
    </location>
</feature>
<feature type="region of interest" description="Disordered" evidence="1">
    <location>
        <begin position="1040"/>
        <end position="1072"/>
    </location>
</feature>
<feature type="region of interest" description="Disordered" evidence="1">
    <location>
        <begin position="821"/>
        <end position="849"/>
    </location>
</feature>
<accession>A0AAN6NEU5</accession>
<dbReference type="EMBL" id="MU853759">
    <property type="protein sequence ID" value="KAK3944512.1"/>
    <property type="molecule type" value="Genomic_DNA"/>
</dbReference>
<feature type="compositionally biased region" description="Polar residues" evidence="1">
    <location>
        <begin position="652"/>
        <end position="666"/>
    </location>
</feature>
<evidence type="ECO:0000313" key="3">
    <source>
        <dbReference type="Proteomes" id="UP001303473"/>
    </source>
</evidence>
<feature type="compositionally biased region" description="Polar residues" evidence="1">
    <location>
        <begin position="357"/>
        <end position="366"/>
    </location>
</feature>
<comment type="caution">
    <text evidence="2">The sequence shown here is derived from an EMBL/GenBank/DDBJ whole genome shotgun (WGS) entry which is preliminary data.</text>
</comment>
<dbReference type="Proteomes" id="UP001303473">
    <property type="component" value="Unassembled WGS sequence"/>
</dbReference>
<gene>
    <name evidence="2" type="ORF">QBC46DRAFT_350575</name>
</gene>
<feature type="compositionally biased region" description="Acidic residues" evidence="1">
    <location>
        <begin position="446"/>
        <end position="463"/>
    </location>
</feature>
<feature type="compositionally biased region" description="Polar residues" evidence="1">
    <location>
        <begin position="194"/>
        <end position="203"/>
    </location>
</feature>
<feature type="region of interest" description="Disordered" evidence="1">
    <location>
        <begin position="1153"/>
        <end position="1184"/>
    </location>
</feature>
<feature type="compositionally biased region" description="Polar residues" evidence="1">
    <location>
        <begin position="885"/>
        <end position="894"/>
    </location>
</feature>
<feature type="compositionally biased region" description="Low complexity" evidence="1">
    <location>
        <begin position="524"/>
        <end position="536"/>
    </location>
</feature>
<feature type="compositionally biased region" description="Polar residues" evidence="1">
    <location>
        <begin position="733"/>
        <end position="743"/>
    </location>
</feature>
<feature type="region of interest" description="Disordered" evidence="1">
    <location>
        <begin position="1095"/>
        <end position="1127"/>
    </location>
</feature>
<dbReference type="AlphaFoldDB" id="A0AAN6NEU5"/>
<evidence type="ECO:0000313" key="2">
    <source>
        <dbReference type="EMBL" id="KAK3944512.1"/>
    </source>
</evidence>
<evidence type="ECO:0008006" key="4">
    <source>
        <dbReference type="Google" id="ProtNLM"/>
    </source>
</evidence>
<feature type="compositionally biased region" description="Basic and acidic residues" evidence="1">
    <location>
        <begin position="1106"/>
        <end position="1118"/>
    </location>
</feature>
<feature type="compositionally biased region" description="Low complexity" evidence="1">
    <location>
        <begin position="956"/>
        <end position="967"/>
    </location>
</feature>
<feature type="compositionally biased region" description="Low complexity" evidence="1">
    <location>
        <begin position="434"/>
        <end position="445"/>
    </location>
</feature>
<feature type="region of interest" description="Disordered" evidence="1">
    <location>
        <begin position="164"/>
        <end position="319"/>
    </location>
</feature>
<feature type="compositionally biased region" description="Basic and acidic residues" evidence="1">
    <location>
        <begin position="991"/>
        <end position="1000"/>
    </location>
</feature>
<protein>
    <recommendedName>
        <fullName evidence="4">Protamine P1</fullName>
    </recommendedName>
</protein>
<organism evidence="2 3">
    <name type="scientific">Diplogelasinospora grovesii</name>
    <dbReference type="NCBI Taxonomy" id="303347"/>
    <lineage>
        <taxon>Eukaryota</taxon>
        <taxon>Fungi</taxon>
        <taxon>Dikarya</taxon>
        <taxon>Ascomycota</taxon>
        <taxon>Pezizomycotina</taxon>
        <taxon>Sordariomycetes</taxon>
        <taxon>Sordariomycetidae</taxon>
        <taxon>Sordariales</taxon>
        <taxon>Diplogelasinosporaceae</taxon>
        <taxon>Diplogelasinospora</taxon>
    </lineage>
</organism>
<feature type="compositionally biased region" description="Low complexity" evidence="1">
    <location>
        <begin position="171"/>
        <end position="187"/>
    </location>
</feature>
<feature type="region of interest" description="Disordered" evidence="1">
    <location>
        <begin position="885"/>
        <end position="1020"/>
    </location>
</feature>
<feature type="region of interest" description="Disordered" evidence="1">
    <location>
        <begin position="576"/>
        <end position="782"/>
    </location>
</feature>
<feature type="region of interest" description="Disordered" evidence="1">
    <location>
        <begin position="79"/>
        <end position="120"/>
    </location>
</feature>
<evidence type="ECO:0000256" key="1">
    <source>
        <dbReference type="SAM" id="MobiDB-lite"/>
    </source>
</evidence>
<feature type="compositionally biased region" description="Acidic residues" evidence="1">
    <location>
        <begin position="679"/>
        <end position="690"/>
    </location>
</feature>
<feature type="compositionally biased region" description="Polar residues" evidence="1">
    <location>
        <begin position="84"/>
        <end position="94"/>
    </location>
</feature>
<feature type="compositionally biased region" description="Basic residues" evidence="1">
    <location>
        <begin position="968"/>
        <end position="981"/>
    </location>
</feature>
<proteinExistence type="predicted"/>
<feature type="region of interest" description="Disordered" evidence="1">
    <location>
        <begin position="1234"/>
        <end position="1258"/>
    </location>
</feature>
<feature type="compositionally biased region" description="Low complexity" evidence="1">
    <location>
        <begin position="904"/>
        <end position="915"/>
    </location>
</feature>
<name>A0AAN6NEU5_9PEZI</name>
<feature type="compositionally biased region" description="Basic and acidic residues" evidence="1">
    <location>
        <begin position="479"/>
        <end position="492"/>
    </location>
</feature>
<feature type="compositionally biased region" description="Basic and acidic residues" evidence="1">
    <location>
        <begin position="1157"/>
        <end position="1178"/>
    </location>
</feature>
<feature type="compositionally biased region" description="Low complexity" evidence="1">
    <location>
        <begin position="607"/>
        <end position="618"/>
    </location>
</feature>